<evidence type="ECO:0000256" key="1">
    <source>
        <dbReference type="SAM" id="Phobius"/>
    </source>
</evidence>
<evidence type="ECO:0000313" key="5">
    <source>
        <dbReference type="Proteomes" id="UP000031521"/>
    </source>
</evidence>
<dbReference type="KEGG" id="cid:P73_2611"/>
<dbReference type="InterPro" id="IPR010415">
    <property type="entry name" value="LpxI_C"/>
</dbReference>
<dbReference type="Gene3D" id="3.40.50.20">
    <property type="match status" value="1"/>
</dbReference>
<dbReference type="RefSeq" id="WP_043869923.1">
    <property type="nucleotide sequence ID" value="NZ_CP004393.1"/>
</dbReference>
<name>A0A0B5E2S0_9RHOB</name>
<dbReference type="Pfam" id="PF06230">
    <property type="entry name" value="LpxI_C"/>
    <property type="match status" value="1"/>
</dbReference>
<dbReference type="InterPro" id="IPR053174">
    <property type="entry name" value="LpxI"/>
</dbReference>
<evidence type="ECO:0000259" key="2">
    <source>
        <dbReference type="Pfam" id="PF06230"/>
    </source>
</evidence>
<proteinExistence type="predicted"/>
<keyword evidence="1" id="KW-1133">Transmembrane helix</keyword>
<evidence type="ECO:0008006" key="6">
    <source>
        <dbReference type="Google" id="ProtNLM"/>
    </source>
</evidence>
<protein>
    <recommendedName>
        <fullName evidence="6">Phosphatidate cytidyltransferase</fullName>
    </recommendedName>
</protein>
<dbReference type="EMBL" id="CP004393">
    <property type="protein sequence ID" value="AJE47326.1"/>
    <property type="molecule type" value="Genomic_DNA"/>
</dbReference>
<gene>
    <name evidence="4" type="ORF">P73_2611</name>
</gene>
<dbReference type="InterPro" id="IPR041255">
    <property type="entry name" value="LpxI_N"/>
</dbReference>
<accession>A0A0B5E2S0</accession>
<evidence type="ECO:0000313" key="4">
    <source>
        <dbReference type="EMBL" id="AJE47326.1"/>
    </source>
</evidence>
<evidence type="ECO:0000259" key="3">
    <source>
        <dbReference type="Pfam" id="PF17930"/>
    </source>
</evidence>
<organism evidence="4 5">
    <name type="scientific">Celeribacter indicus</name>
    <dbReference type="NCBI Taxonomy" id="1208324"/>
    <lineage>
        <taxon>Bacteria</taxon>
        <taxon>Pseudomonadati</taxon>
        <taxon>Pseudomonadota</taxon>
        <taxon>Alphaproteobacteria</taxon>
        <taxon>Rhodobacterales</taxon>
        <taxon>Roseobacteraceae</taxon>
        <taxon>Celeribacter</taxon>
    </lineage>
</organism>
<keyword evidence="1" id="KW-0812">Transmembrane</keyword>
<dbReference type="PANTHER" id="PTHR39962:SF1">
    <property type="entry name" value="LPXI FAMILY PROTEIN"/>
    <property type="match status" value="1"/>
</dbReference>
<dbReference type="OrthoDB" id="9789836at2"/>
<feature type="domain" description="LpxI C-terminal" evidence="2">
    <location>
        <begin position="126"/>
        <end position="257"/>
    </location>
</feature>
<feature type="transmembrane region" description="Helical" evidence="1">
    <location>
        <begin position="220"/>
        <end position="241"/>
    </location>
</feature>
<dbReference type="HOGENOM" id="CLU_085042_1_0_5"/>
<keyword evidence="1" id="KW-0472">Membrane</keyword>
<dbReference type="InterPro" id="IPR043167">
    <property type="entry name" value="LpxI_C_sf"/>
</dbReference>
<keyword evidence="5" id="KW-1185">Reference proteome</keyword>
<sequence>MGRAAIIAGSGTLPRLVAAALEAPVYVTLDGASAPEGATHVSARIEKLGRLFKDLRAQGVTEVTFAGAMVRPKINPVLLDRHALRLAMSLGKGDDALLREVLALFAEQGFTVRGAAELCPDLTLPSGTHWGHAPSPEETADTDRAQAVLDALSPLDVGQGAVCAGGQMLGIETVQGTDALLRFVAQTPERLRRAKGVFVKAPKRGQDLRVDMPTIGPETVAAAIAAGLGGIVIPGGAVIVIERDRVRHQIEEAGMFLSAQ</sequence>
<reference evidence="4 5" key="1">
    <citation type="journal article" date="2014" name="Int. J. Syst. Evol. Microbiol.">
        <title>Celeribacter indicus sp. nov., a polycyclic aromatic hydrocarbon-degrading bacterium from deep-sea sediment and reclassification of Huaishuia halophila as Celeribacter halophilus comb. nov.</title>
        <authorList>
            <person name="Lai Q."/>
            <person name="Cao J."/>
            <person name="Yuan J."/>
            <person name="Li F."/>
            <person name="Shao Z."/>
        </authorList>
    </citation>
    <scope>NUCLEOTIDE SEQUENCE [LARGE SCALE GENOMIC DNA]</scope>
    <source>
        <strain evidence="4">P73</strain>
    </source>
</reference>
<dbReference type="Pfam" id="PF17930">
    <property type="entry name" value="LpxI_N"/>
    <property type="match status" value="1"/>
</dbReference>
<dbReference type="STRING" id="1208324.P73_2611"/>
<dbReference type="AlphaFoldDB" id="A0A0B5E2S0"/>
<dbReference type="PANTHER" id="PTHR39962">
    <property type="entry name" value="BLL4848 PROTEIN"/>
    <property type="match status" value="1"/>
</dbReference>
<dbReference type="Proteomes" id="UP000031521">
    <property type="component" value="Chromosome"/>
</dbReference>
<feature type="domain" description="LpxI N-terminal" evidence="3">
    <location>
        <begin position="4"/>
        <end position="122"/>
    </location>
</feature>
<dbReference type="Gene3D" id="3.40.140.80">
    <property type="match status" value="1"/>
</dbReference>